<evidence type="ECO:0000313" key="3">
    <source>
        <dbReference type="EMBL" id="GAV77128.1"/>
    </source>
</evidence>
<feature type="domain" description="Retrotransposon gag" evidence="1">
    <location>
        <begin position="35"/>
        <end position="111"/>
    </location>
</feature>
<dbReference type="InterPro" id="IPR029472">
    <property type="entry name" value="Copia-like_N"/>
</dbReference>
<protein>
    <submittedName>
        <fullName evidence="3">UBN2_3 domain-containing protein</fullName>
    </submittedName>
</protein>
<feature type="domain" description="Retrotransposon Copia-like N-terminal" evidence="2">
    <location>
        <begin position="1"/>
        <end position="21"/>
    </location>
</feature>
<dbReference type="Pfam" id="PF03732">
    <property type="entry name" value="Retrotrans_gag"/>
    <property type="match status" value="1"/>
</dbReference>
<dbReference type="OrthoDB" id="1717805at2759"/>
<name>A0A1Q3CAJ5_CEPFO</name>
<dbReference type="Pfam" id="PF14244">
    <property type="entry name" value="Retrotran_gag_3"/>
    <property type="match status" value="1"/>
</dbReference>
<dbReference type="InterPro" id="IPR005162">
    <property type="entry name" value="Retrotrans_gag_dom"/>
</dbReference>
<organism evidence="3 4">
    <name type="scientific">Cephalotus follicularis</name>
    <name type="common">Albany pitcher plant</name>
    <dbReference type="NCBI Taxonomy" id="3775"/>
    <lineage>
        <taxon>Eukaryota</taxon>
        <taxon>Viridiplantae</taxon>
        <taxon>Streptophyta</taxon>
        <taxon>Embryophyta</taxon>
        <taxon>Tracheophyta</taxon>
        <taxon>Spermatophyta</taxon>
        <taxon>Magnoliopsida</taxon>
        <taxon>eudicotyledons</taxon>
        <taxon>Gunneridae</taxon>
        <taxon>Pentapetalae</taxon>
        <taxon>rosids</taxon>
        <taxon>fabids</taxon>
        <taxon>Oxalidales</taxon>
        <taxon>Cephalotaceae</taxon>
        <taxon>Cephalotus</taxon>
    </lineage>
</organism>
<dbReference type="PANTHER" id="PTHR37610:SF78">
    <property type="entry name" value="GAG-POLYPEPTIDE OF LTR COPIA-TYPE-RELATED"/>
    <property type="match status" value="1"/>
</dbReference>
<accession>A0A1Q3CAJ5</accession>
<gene>
    <name evidence="3" type="ORF">CFOL_v3_20600</name>
</gene>
<comment type="caution">
    <text evidence="3">The sequence shown here is derived from an EMBL/GenBank/DDBJ whole genome shotgun (WGS) entry which is preliminary data.</text>
</comment>
<reference evidence="4" key="1">
    <citation type="submission" date="2016-04" db="EMBL/GenBank/DDBJ databases">
        <title>Cephalotus genome sequencing.</title>
        <authorList>
            <person name="Fukushima K."/>
            <person name="Hasebe M."/>
            <person name="Fang X."/>
        </authorList>
    </citation>
    <scope>NUCLEOTIDE SEQUENCE [LARGE SCALE GENOMIC DNA]</scope>
    <source>
        <strain evidence="4">cv. St1</strain>
    </source>
</reference>
<dbReference type="Proteomes" id="UP000187406">
    <property type="component" value="Unassembled WGS sequence"/>
</dbReference>
<keyword evidence="4" id="KW-1185">Reference proteome</keyword>
<evidence type="ECO:0000313" key="4">
    <source>
        <dbReference type="Proteomes" id="UP000187406"/>
    </source>
</evidence>
<proteinExistence type="predicted"/>
<evidence type="ECO:0000259" key="2">
    <source>
        <dbReference type="Pfam" id="PF14244"/>
    </source>
</evidence>
<dbReference type="PANTHER" id="PTHR37610">
    <property type="entry name" value="CCHC-TYPE DOMAIN-CONTAINING PROTEIN"/>
    <property type="match status" value="1"/>
</dbReference>
<sequence length="173" mass="20046">MLIALTAKNKLGFIDGTCEKPYTTSPKLHQWERCNGFVLSWIMNTVSREIFNGIVYSTDDFSVWKDLRERFNKVNGSRIFSFHREIGCCAQGSFTVSAYYSKLRQFWDEYNSLVTLPSCGCPTSREYVEHNQQQKLLQFLMDLNDSYGAIRSQILMMSPLPTIGHTFSSCYYH</sequence>
<dbReference type="AlphaFoldDB" id="A0A1Q3CAJ5"/>
<dbReference type="EMBL" id="BDDD01001573">
    <property type="protein sequence ID" value="GAV77128.1"/>
    <property type="molecule type" value="Genomic_DNA"/>
</dbReference>
<dbReference type="InParanoid" id="A0A1Q3CAJ5"/>
<evidence type="ECO:0000259" key="1">
    <source>
        <dbReference type="Pfam" id="PF03732"/>
    </source>
</evidence>